<dbReference type="EMBL" id="JADYXP020000010">
    <property type="protein sequence ID" value="KAL0115670.1"/>
    <property type="molecule type" value="Genomic_DNA"/>
</dbReference>
<accession>A0AAW2FK95</accession>
<evidence type="ECO:0000313" key="2">
    <source>
        <dbReference type="Proteomes" id="UP001430953"/>
    </source>
</evidence>
<dbReference type="Proteomes" id="UP001430953">
    <property type="component" value="Unassembled WGS sequence"/>
</dbReference>
<keyword evidence="2" id="KW-1185">Reference proteome</keyword>
<proteinExistence type="predicted"/>
<evidence type="ECO:0000313" key="1">
    <source>
        <dbReference type="EMBL" id="KAL0115670.1"/>
    </source>
</evidence>
<organism evidence="1 2">
    <name type="scientific">Cardiocondyla obscurior</name>
    <dbReference type="NCBI Taxonomy" id="286306"/>
    <lineage>
        <taxon>Eukaryota</taxon>
        <taxon>Metazoa</taxon>
        <taxon>Ecdysozoa</taxon>
        <taxon>Arthropoda</taxon>
        <taxon>Hexapoda</taxon>
        <taxon>Insecta</taxon>
        <taxon>Pterygota</taxon>
        <taxon>Neoptera</taxon>
        <taxon>Endopterygota</taxon>
        <taxon>Hymenoptera</taxon>
        <taxon>Apocrita</taxon>
        <taxon>Aculeata</taxon>
        <taxon>Formicoidea</taxon>
        <taxon>Formicidae</taxon>
        <taxon>Myrmicinae</taxon>
        <taxon>Cardiocondyla</taxon>
    </lineage>
</organism>
<dbReference type="AlphaFoldDB" id="A0AAW2FK95"/>
<name>A0AAW2FK95_9HYME</name>
<sequence>MFFAGRLIGPAASAGYLPEMMHRQGASLQYCLLFKRFAPFLVPALNFYIELCLVTARQSNTNEKDPGIIKWIGRDPKPGAPELNEYWLFGNIQECNRDHLSHIAWQYPGAPETTGILGLRLGHPSRKGARYRERLRVLEKQKRS</sequence>
<reference evidence="1 2" key="1">
    <citation type="submission" date="2023-03" db="EMBL/GenBank/DDBJ databases">
        <title>High recombination rates correlate with genetic variation in Cardiocondyla obscurior ants.</title>
        <authorList>
            <person name="Errbii M."/>
        </authorList>
    </citation>
    <scope>NUCLEOTIDE SEQUENCE [LARGE SCALE GENOMIC DNA]</scope>
    <source>
        <strain evidence="1">Alpha-2009</strain>
        <tissue evidence="1">Whole body</tissue>
    </source>
</reference>
<protein>
    <submittedName>
        <fullName evidence="1">Uncharacterized protein</fullName>
    </submittedName>
</protein>
<comment type="caution">
    <text evidence="1">The sequence shown here is derived from an EMBL/GenBank/DDBJ whole genome shotgun (WGS) entry which is preliminary data.</text>
</comment>
<gene>
    <name evidence="1" type="ORF">PUN28_010889</name>
</gene>